<dbReference type="Gene3D" id="2.60.40.10">
    <property type="entry name" value="Immunoglobulins"/>
    <property type="match status" value="1"/>
</dbReference>
<dbReference type="SUPFAM" id="SSF63829">
    <property type="entry name" value="Calcium-dependent phosphotriesterase"/>
    <property type="match status" value="2"/>
</dbReference>
<dbReference type="STRING" id="1802730.A2591_01195"/>
<dbReference type="EMBL" id="MHUZ01000034">
    <property type="protein sequence ID" value="OHA84925.1"/>
    <property type="molecule type" value="Genomic_DNA"/>
</dbReference>
<organism evidence="2 3">
    <name type="scientific">Candidatus Yonathbacteria bacterium RIFOXYD1_FULL_52_36</name>
    <dbReference type="NCBI Taxonomy" id="1802730"/>
    <lineage>
        <taxon>Bacteria</taxon>
        <taxon>Candidatus Yonathiibacteriota</taxon>
    </lineage>
</organism>
<evidence type="ECO:0000256" key="1">
    <source>
        <dbReference type="SAM" id="MobiDB-lite"/>
    </source>
</evidence>
<dbReference type="Proteomes" id="UP000178168">
    <property type="component" value="Unassembled WGS sequence"/>
</dbReference>
<feature type="compositionally biased region" description="Acidic residues" evidence="1">
    <location>
        <begin position="1076"/>
        <end position="1090"/>
    </location>
</feature>
<name>A0A1G2SIQ0_9BACT</name>
<dbReference type="InterPro" id="IPR015943">
    <property type="entry name" value="WD40/YVTN_repeat-like_dom_sf"/>
</dbReference>
<evidence type="ECO:0000313" key="2">
    <source>
        <dbReference type="EMBL" id="OHA84925.1"/>
    </source>
</evidence>
<dbReference type="Pfam" id="PF24684">
    <property type="entry name" value="Vgb_lyase"/>
    <property type="match status" value="1"/>
</dbReference>
<sequence length="1157" mass="119084">MASLYKKVLFIAAIWGVSFSVAYAVRGDLVWQQAITHSSGYALPSVYANDATGVYLAGESGGACAGGWSPTLRGARWYVEKRNLDGSRAWQRSENYTNTSDCPREIELDATGVYISGVNNSGGGLAGGSTWRIEKRSKVNGLVIWSRVVGNIPTFDNGIVVDGTSVYGVGQYFSGNGYARIVRINKTNGALVWAENTVLGQGVSPSSIAVNGSGVYVAGTYGVTWGVSSGFVERRNLTNGNLVWRRTPNVTKIFGIDAQNLYLQQASFMATGSATTEKWGLGGSPVWSTSGNYTGISERIKGGVIENPGTRTHGLAMGGTIVNPTFSLTARNTSSGGPAWSAPLPMVSGTSYGYVLGNQGIYGIRRVGASPAFLQKRSLTNGALGWEVGGLPPQSFPVGIEGNDEYMYVLRTIFASNTSASAVLQKRELDGVPVLPPSNQVPTATITVPAGNITVASGSTVTFTGTGNDPDGTIAAYGWNRGGCGAGANISSASSFTKSDLPVGTNTIYFHVRDNSMAWSPCDSVTVTVTPAPSQPDLVASAVTPVTAVRNTPVSLSAQIRNIGGTATPSTIIGSMTTYGGTGAGPFGIASDGTNMWVTNGSANSVTKVSPTGTMTTYGGVGGGPRGIAFDGTNMWVANTNSNSVTRITPGGVRTSYGGTGGGPWDIAFDGTNMWTANIGSNSVTKITPAGGMTTYALPVGGAPWGIASDGTNMWVANYNANRVTKISPTGTMTTYSGTGSVPRAIAFDGTNMWTANGTALSGSSVTRISPTGGMTTYPLARVVTDIAFDGTNMWAANFSNNSVTRISPSGAATVYSGTGNSPWGIAFDGTNMWVTNNAATSVTKIGAHSGFQNFFQVASGANGGGVITGLLPSTISTLAAGANSPITRSYTFPNIQTYSARACADKGSASDAGTVVEASETNNCGPWQNITVSGSAPTAPTLTATTCTIAANASTCPGRVTWVIQNATTPNVYNQTRSASCGTGATGTNAPCTLGYGNNTIRARDNTTFIRDITVNAACVSSAPWNGTICAPAAPQCSDTTDNDGDGLNNYPADPGCSSATDTTESPNPACSNNSDDDGDGDVDVDDLGCENTSGTYDPRDSDEFNVPPTQCNDGIDNDSDSKIDWDGNGNPANADPGCTSAADTSEFNIGTIRPR</sequence>
<accession>A0A1G2SIQ0</accession>
<comment type="caution">
    <text evidence="2">The sequence shown here is derived from an EMBL/GenBank/DDBJ whole genome shotgun (WGS) entry which is preliminary data.</text>
</comment>
<protein>
    <recommendedName>
        <fullName evidence="4">PKD/Chitinase domain-containing protein</fullName>
    </recommendedName>
</protein>
<evidence type="ECO:0008006" key="4">
    <source>
        <dbReference type="Google" id="ProtNLM"/>
    </source>
</evidence>
<evidence type="ECO:0000313" key="3">
    <source>
        <dbReference type="Proteomes" id="UP000178168"/>
    </source>
</evidence>
<feature type="region of interest" description="Disordered" evidence="1">
    <location>
        <begin position="1042"/>
        <end position="1157"/>
    </location>
</feature>
<gene>
    <name evidence="2" type="ORF">A2591_01195</name>
</gene>
<feature type="compositionally biased region" description="Polar residues" evidence="1">
    <location>
        <begin position="1059"/>
        <end position="1075"/>
    </location>
</feature>
<dbReference type="InterPro" id="IPR013783">
    <property type="entry name" value="Ig-like_fold"/>
</dbReference>
<proteinExistence type="predicted"/>
<dbReference type="Gene3D" id="2.130.10.10">
    <property type="entry name" value="YVTN repeat-like/Quinoprotein amine dehydrogenase"/>
    <property type="match status" value="1"/>
</dbReference>
<dbReference type="SUPFAM" id="SSF49299">
    <property type="entry name" value="PKD domain"/>
    <property type="match status" value="1"/>
</dbReference>
<dbReference type="AlphaFoldDB" id="A0A1G2SIQ0"/>
<reference evidence="2 3" key="1">
    <citation type="journal article" date="2016" name="Nat. Commun.">
        <title>Thousands of microbial genomes shed light on interconnected biogeochemical processes in an aquifer system.</title>
        <authorList>
            <person name="Anantharaman K."/>
            <person name="Brown C.T."/>
            <person name="Hug L.A."/>
            <person name="Sharon I."/>
            <person name="Castelle C.J."/>
            <person name="Probst A.J."/>
            <person name="Thomas B.C."/>
            <person name="Singh A."/>
            <person name="Wilkins M.J."/>
            <person name="Karaoz U."/>
            <person name="Brodie E.L."/>
            <person name="Williams K.H."/>
            <person name="Hubbard S.S."/>
            <person name="Banfield J.F."/>
        </authorList>
    </citation>
    <scope>NUCLEOTIDE SEQUENCE [LARGE SCALE GENOMIC DNA]</scope>
</reference>
<dbReference type="Gene3D" id="2.40.10.500">
    <property type="match status" value="1"/>
</dbReference>
<dbReference type="InterPro" id="IPR035986">
    <property type="entry name" value="PKD_dom_sf"/>
</dbReference>